<dbReference type="EMBL" id="JAVHJO010000016">
    <property type="protein sequence ID" value="KAK6526576.1"/>
    <property type="molecule type" value="Genomic_DNA"/>
</dbReference>
<dbReference type="PANTHER" id="PTHR37490:SF3">
    <property type="entry name" value="DUF3431 DOMAIN CONTAINING PROTEIN"/>
    <property type="match status" value="1"/>
</dbReference>
<dbReference type="Pfam" id="PF11913">
    <property type="entry name" value="DUF3431"/>
    <property type="match status" value="1"/>
</dbReference>
<gene>
    <name evidence="2" type="ORF">TWF694_005158</name>
</gene>
<proteinExistence type="predicted"/>
<dbReference type="Proteomes" id="UP001365542">
    <property type="component" value="Unassembled WGS sequence"/>
</dbReference>
<organism evidence="2 3">
    <name type="scientific">Orbilia ellipsospora</name>
    <dbReference type="NCBI Taxonomy" id="2528407"/>
    <lineage>
        <taxon>Eukaryota</taxon>
        <taxon>Fungi</taxon>
        <taxon>Dikarya</taxon>
        <taxon>Ascomycota</taxon>
        <taxon>Pezizomycotina</taxon>
        <taxon>Orbiliomycetes</taxon>
        <taxon>Orbiliales</taxon>
        <taxon>Orbiliaceae</taxon>
        <taxon>Orbilia</taxon>
    </lineage>
</organism>
<accession>A0AAV9WW13</accession>
<feature type="region of interest" description="Disordered" evidence="1">
    <location>
        <begin position="60"/>
        <end position="89"/>
    </location>
</feature>
<feature type="compositionally biased region" description="Low complexity" evidence="1">
    <location>
        <begin position="69"/>
        <end position="83"/>
    </location>
</feature>
<evidence type="ECO:0000313" key="3">
    <source>
        <dbReference type="Proteomes" id="UP001365542"/>
    </source>
</evidence>
<dbReference type="InterPro" id="IPR021838">
    <property type="entry name" value="DUF3431"/>
</dbReference>
<sequence>MLFAGRPNQSRVLALAAIILLIVWLYKVGGDLAFAPSITKGPWNQKIVGIAASTATEISKPATPKIQDSSTGTQSKESSSTTTAGNGKPVRFHNKTIIIGKMMREDTTWVQKNFASSWRAMIYAVDDIDTQEYQHVLVNKGRESMPYLTYLIDYYDDLSDINVFLHAHEDDYPRAWHNEPPSANYSAVKMLNLLRLDNVREQGYVNLRCNRVPGCPGELHPNRTSFNEEAIEPTWKMLWEYAYGNTFYPDTVGVACCAQFAVTRDKVRERPKGFYQKLMNWLLTTEADDPGRAFEYFWHIIFGMPLVHCEGDYQACICRTYDCGTH</sequence>
<dbReference type="PANTHER" id="PTHR37490">
    <property type="entry name" value="EXPRESSED PROTEIN"/>
    <property type="match status" value="1"/>
</dbReference>
<evidence type="ECO:0000256" key="1">
    <source>
        <dbReference type="SAM" id="MobiDB-lite"/>
    </source>
</evidence>
<dbReference type="AlphaFoldDB" id="A0AAV9WW13"/>
<protein>
    <submittedName>
        <fullName evidence="2">Uncharacterized protein</fullName>
    </submittedName>
</protein>
<reference evidence="2 3" key="1">
    <citation type="submission" date="2019-10" db="EMBL/GenBank/DDBJ databases">
        <authorList>
            <person name="Palmer J.M."/>
        </authorList>
    </citation>
    <scope>NUCLEOTIDE SEQUENCE [LARGE SCALE GENOMIC DNA]</scope>
    <source>
        <strain evidence="2 3">TWF694</strain>
    </source>
</reference>
<keyword evidence="3" id="KW-1185">Reference proteome</keyword>
<name>A0AAV9WW13_9PEZI</name>
<evidence type="ECO:0000313" key="2">
    <source>
        <dbReference type="EMBL" id="KAK6526576.1"/>
    </source>
</evidence>
<comment type="caution">
    <text evidence="2">The sequence shown here is derived from an EMBL/GenBank/DDBJ whole genome shotgun (WGS) entry which is preliminary data.</text>
</comment>